<sequence>GKQDKMLASLLDKLFNKIKIDRLVKENGLQRSLLLERDEILAHTKEHFNATRKGKKPIWFEHLESIVLQDSATRKIKDDFYTSTDPRGLAIPNLQYLAADRRIKEWIIAKEIDREPILGHIIKKNSNSVLIKYWKELDHLDKQGKILGVFPKAAVESASKITKIKTNLWQGVKNKQQSNPESSFLELMSIKDLEVELNKIEGHSGNKWINLVDSIAKKGAQNSNIPIVDFQEIPSLRPYKKDAPNDQRIHNENKVVLLQPDPRFRK</sequence>
<name>A0ABN7VST5_GIGMA</name>
<feature type="non-terminal residue" evidence="1">
    <location>
        <position position="1"/>
    </location>
</feature>
<dbReference type="Gene3D" id="3.30.420.10">
    <property type="entry name" value="Ribonuclease H-like superfamily/Ribonuclease H"/>
    <property type="match status" value="1"/>
</dbReference>
<dbReference type="InterPro" id="IPR036397">
    <property type="entry name" value="RNaseH_sf"/>
</dbReference>
<accession>A0ABN7VST5</accession>
<comment type="caution">
    <text evidence="1">The sequence shown here is derived from an EMBL/GenBank/DDBJ whole genome shotgun (WGS) entry which is preliminary data.</text>
</comment>
<evidence type="ECO:0000313" key="2">
    <source>
        <dbReference type="Proteomes" id="UP000789901"/>
    </source>
</evidence>
<keyword evidence="2" id="KW-1185">Reference proteome</keyword>
<gene>
    <name evidence="1" type="ORF">GMARGA_LOCUS22281</name>
</gene>
<reference evidence="1 2" key="1">
    <citation type="submission" date="2021-06" db="EMBL/GenBank/DDBJ databases">
        <authorList>
            <person name="Kallberg Y."/>
            <person name="Tangrot J."/>
            <person name="Rosling A."/>
        </authorList>
    </citation>
    <scope>NUCLEOTIDE SEQUENCE [LARGE SCALE GENOMIC DNA]</scope>
    <source>
        <strain evidence="1 2">120-4 pot B 10/14</strain>
    </source>
</reference>
<protein>
    <submittedName>
        <fullName evidence="1">427_t:CDS:1</fullName>
    </submittedName>
</protein>
<evidence type="ECO:0000313" key="1">
    <source>
        <dbReference type="EMBL" id="CAG8796865.1"/>
    </source>
</evidence>
<organism evidence="1 2">
    <name type="scientific">Gigaspora margarita</name>
    <dbReference type="NCBI Taxonomy" id="4874"/>
    <lineage>
        <taxon>Eukaryota</taxon>
        <taxon>Fungi</taxon>
        <taxon>Fungi incertae sedis</taxon>
        <taxon>Mucoromycota</taxon>
        <taxon>Glomeromycotina</taxon>
        <taxon>Glomeromycetes</taxon>
        <taxon>Diversisporales</taxon>
        <taxon>Gigasporaceae</taxon>
        <taxon>Gigaspora</taxon>
    </lineage>
</organism>
<dbReference type="EMBL" id="CAJVQB010021359">
    <property type="protein sequence ID" value="CAG8796865.1"/>
    <property type="molecule type" value="Genomic_DNA"/>
</dbReference>
<dbReference type="Proteomes" id="UP000789901">
    <property type="component" value="Unassembled WGS sequence"/>
</dbReference>
<proteinExistence type="predicted"/>